<reference evidence="3" key="1">
    <citation type="submission" date="2021-11" db="EMBL/GenBank/DDBJ databases">
        <authorList>
            <consortium name="Genoscope - CEA"/>
            <person name="William W."/>
        </authorList>
    </citation>
    <scope>NUCLEOTIDE SEQUENCE</scope>
</reference>
<dbReference type="AlphaFoldDB" id="A0A8J2WT43"/>
<evidence type="ECO:0000256" key="1">
    <source>
        <dbReference type="SAM" id="Coils"/>
    </source>
</evidence>
<evidence type="ECO:0000313" key="4">
    <source>
        <dbReference type="Proteomes" id="UP000789595"/>
    </source>
</evidence>
<dbReference type="PANTHER" id="PTHR10555">
    <property type="entry name" value="SORTING NEXIN"/>
    <property type="match status" value="1"/>
</dbReference>
<dbReference type="Pfam" id="PF00787">
    <property type="entry name" value="PX"/>
    <property type="match status" value="1"/>
</dbReference>
<dbReference type="SMART" id="SM00312">
    <property type="entry name" value="PX"/>
    <property type="match status" value="1"/>
</dbReference>
<dbReference type="PROSITE" id="PS50195">
    <property type="entry name" value="PX"/>
    <property type="match status" value="1"/>
</dbReference>
<dbReference type="InterPro" id="IPR036871">
    <property type="entry name" value="PX_dom_sf"/>
</dbReference>
<keyword evidence="1" id="KW-0175">Coiled coil</keyword>
<dbReference type="SUPFAM" id="SSF103657">
    <property type="entry name" value="BAR/IMD domain-like"/>
    <property type="match status" value="1"/>
</dbReference>
<dbReference type="InterPro" id="IPR015404">
    <property type="entry name" value="Vps5_C"/>
</dbReference>
<dbReference type="GO" id="GO:0005768">
    <property type="term" value="C:endosome"/>
    <property type="evidence" value="ECO:0007669"/>
    <property type="project" value="TreeGrafter"/>
</dbReference>
<dbReference type="GO" id="GO:0035091">
    <property type="term" value="F:phosphatidylinositol binding"/>
    <property type="evidence" value="ECO:0007669"/>
    <property type="project" value="InterPro"/>
</dbReference>
<dbReference type="EMBL" id="CAKKNE010000002">
    <property type="protein sequence ID" value="CAH0367237.1"/>
    <property type="molecule type" value="Genomic_DNA"/>
</dbReference>
<dbReference type="SUPFAM" id="SSF64268">
    <property type="entry name" value="PX domain"/>
    <property type="match status" value="1"/>
</dbReference>
<name>A0A8J2WT43_9STRA</name>
<dbReference type="PANTHER" id="PTHR10555:SF170">
    <property type="entry name" value="FI18122P1"/>
    <property type="match status" value="1"/>
</dbReference>
<sequence>MMDSQAHVGPTESTEGQVLTITVSDPKKESEGMNSYVSYKVNTATNREEFSYGQFGVIRRYSDFAWLSDRLARDVPGAIVPPLPDKAVVGRFGADFVESRRRQLERFLQQTAEHEELSKSHYFQTFLQADDAGLLNAKAEAKVQEKLNEPRRNNTQVPGDGTLATRVGAWLEGSVASLSASMQASQTAHVPQTSEDEILESELAHVANLEAQTQNVSKHAQTLAKRNRDVANGLFEFGLAFTLLGQTEHAPLNDALTKLGSCADQLSLLATEHVAREDAAFRDPVDDQIRHLASVKAALGQRQKHKHAVALAEADLSQRKQAAAKLAGRPGAEGRAVAAEGAIQRAREDVDKARRALEVVTARVTRELQRFKALRAAELRRAIASYVALQAEHSAALRDQWAELLPDLDAGAPPLPPPPAEEAVGV</sequence>
<proteinExistence type="predicted"/>
<feature type="domain" description="PX" evidence="2">
    <location>
        <begin position="17"/>
        <end position="134"/>
    </location>
</feature>
<accession>A0A8J2WT43</accession>
<dbReference type="Gene3D" id="3.30.1520.10">
    <property type="entry name" value="Phox-like domain"/>
    <property type="match status" value="1"/>
</dbReference>
<dbReference type="InterPro" id="IPR001683">
    <property type="entry name" value="PX_dom"/>
</dbReference>
<protein>
    <recommendedName>
        <fullName evidence="2">PX domain-containing protein</fullName>
    </recommendedName>
</protein>
<gene>
    <name evidence="3" type="ORF">PECAL_2P02510</name>
</gene>
<comment type="caution">
    <text evidence="3">The sequence shown here is derived from an EMBL/GenBank/DDBJ whole genome shotgun (WGS) entry which is preliminary data.</text>
</comment>
<dbReference type="Proteomes" id="UP000789595">
    <property type="component" value="Unassembled WGS sequence"/>
</dbReference>
<dbReference type="CDD" id="cd06859">
    <property type="entry name" value="PX_SNX1_2_like"/>
    <property type="match status" value="1"/>
</dbReference>
<feature type="coiled-coil region" evidence="1">
    <location>
        <begin position="336"/>
        <end position="363"/>
    </location>
</feature>
<keyword evidence="4" id="KW-1185">Reference proteome</keyword>
<organism evidence="3 4">
    <name type="scientific">Pelagomonas calceolata</name>
    <dbReference type="NCBI Taxonomy" id="35677"/>
    <lineage>
        <taxon>Eukaryota</taxon>
        <taxon>Sar</taxon>
        <taxon>Stramenopiles</taxon>
        <taxon>Ochrophyta</taxon>
        <taxon>Pelagophyceae</taxon>
        <taxon>Pelagomonadales</taxon>
        <taxon>Pelagomonadaceae</taxon>
        <taxon>Pelagomonas</taxon>
    </lineage>
</organism>
<dbReference type="Gene3D" id="1.20.1270.60">
    <property type="entry name" value="Arfaptin homology (AH) domain/BAR domain"/>
    <property type="match status" value="1"/>
</dbReference>
<evidence type="ECO:0000313" key="3">
    <source>
        <dbReference type="EMBL" id="CAH0367237.1"/>
    </source>
</evidence>
<dbReference type="InterPro" id="IPR027267">
    <property type="entry name" value="AH/BAR_dom_sf"/>
</dbReference>
<dbReference type="OrthoDB" id="5227681at2759"/>
<dbReference type="Pfam" id="PF09325">
    <property type="entry name" value="Vps5"/>
    <property type="match status" value="1"/>
</dbReference>
<dbReference type="CDD" id="cd07596">
    <property type="entry name" value="BAR_SNX"/>
    <property type="match status" value="1"/>
</dbReference>
<evidence type="ECO:0000259" key="2">
    <source>
        <dbReference type="PROSITE" id="PS50195"/>
    </source>
</evidence>